<accession>A0A1H8IML9</accession>
<evidence type="ECO:0000313" key="3">
    <source>
        <dbReference type="Proteomes" id="UP000199206"/>
    </source>
</evidence>
<dbReference type="STRING" id="1166340.SAMN05192583_3341"/>
<reference evidence="3" key="1">
    <citation type="submission" date="2016-10" db="EMBL/GenBank/DDBJ databases">
        <authorList>
            <person name="Varghese N."/>
            <person name="Submissions S."/>
        </authorList>
    </citation>
    <scope>NUCLEOTIDE SEQUENCE [LARGE SCALE GENOMIC DNA]</scope>
    <source>
        <strain evidence="3">S6-262</strain>
    </source>
</reference>
<dbReference type="Proteomes" id="UP000199206">
    <property type="component" value="Unassembled WGS sequence"/>
</dbReference>
<sequence>MALARFLPMTPVSATVIATLLAFAISAAAVMWAYATRSGWQALWTLLVAGTVAGMKPGARDAKKPLLRR</sequence>
<evidence type="ECO:0000313" key="2">
    <source>
        <dbReference type="EMBL" id="SEN69622.1"/>
    </source>
</evidence>
<evidence type="ECO:0000256" key="1">
    <source>
        <dbReference type="SAM" id="Phobius"/>
    </source>
</evidence>
<keyword evidence="1" id="KW-0472">Membrane</keyword>
<organism evidence="2 3">
    <name type="scientific">Sphingomonas gellani</name>
    <dbReference type="NCBI Taxonomy" id="1166340"/>
    <lineage>
        <taxon>Bacteria</taxon>
        <taxon>Pseudomonadati</taxon>
        <taxon>Pseudomonadota</taxon>
        <taxon>Alphaproteobacteria</taxon>
        <taxon>Sphingomonadales</taxon>
        <taxon>Sphingomonadaceae</taxon>
        <taxon>Sphingomonas</taxon>
    </lineage>
</organism>
<feature type="transmembrane region" description="Helical" evidence="1">
    <location>
        <begin position="41"/>
        <end position="59"/>
    </location>
</feature>
<keyword evidence="1" id="KW-1133">Transmembrane helix</keyword>
<keyword evidence="3" id="KW-1185">Reference proteome</keyword>
<proteinExistence type="predicted"/>
<protein>
    <submittedName>
        <fullName evidence="2">Uncharacterized protein</fullName>
    </submittedName>
</protein>
<gene>
    <name evidence="2" type="ORF">SAMN05192583_3341</name>
</gene>
<keyword evidence="1" id="KW-0812">Transmembrane</keyword>
<dbReference type="AlphaFoldDB" id="A0A1H8IML9"/>
<name>A0A1H8IML9_9SPHN</name>
<feature type="transmembrane region" description="Helical" evidence="1">
    <location>
        <begin position="12"/>
        <end position="35"/>
    </location>
</feature>
<dbReference type="EMBL" id="FOCF01000010">
    <property type="protein sequence ID" value="SEN69622.1"/>
    <property type="molecule type" value="Genomic_DNA"/>
</dbReference>